<gene>
    <name evidence="2" type="ORF">FM037_09440</name>
</gene>
<evidence type="ECO:0000256" key="1">
    <source>
        <dbReference type="SAM" id="SignalP"/>
    </source>
</evidence>
<keyword evidence="3" id="KW-1185">Reference proteome</keyword>
<organism evidence="2 3">
    <name type="scientific">Shewanella psychropiezotolerans</name>
    <dbReference type="NCBI Taxonomy" id="2593655"/>
    <lineage>
        <taxon>Bacteria</taxon>
        <taxon>Pseudomonadati</taxon>
        <taxon>Pseudomonadota</taxon>
        <taxon>Gammaproteobacteria</taxon>
        <taxon>Alteromonadales</taxon>
        <taxon>Shewanellaceae</taxon>
        <taxon>Shewanella</taxon>
    </lineage>
</organism>
<name>A0ABX5WWD6_9GAMM</name>
<evidence type="ECO:0008006" key="4">
    <source>
        <dbReference type="Google" id="ProtNLM"/>
    </source>
</evidence>
<dbReference type="Proteomes" id="UP000315947">
    <property type="component" value="Chromosome"/>
</dbReference>
<reference evidence="2 3" key="1">
    <citation type="submission" date="2019-07" db="EMBL/GenBank/DDBJ databases">
        <title>Shewanella sp. YLB-06 whole genomic sequence.</title>
        <authorList>
            <person name="Yu L."/>
        </authorList>
    </citation>
    <scope>NUCLEOTIDE SEQUENCE [LARGE SCALE GENOMIC DNA]</scope>
    <source>
        <strain evidence="2 3">YLB-06</strain>
    </source>
</reference>
<dbReference type="EMBL" id="CP041614">
    <property type="protein sequence ID" value="QDO83410.1"/>
    <property type="molecule type" value="Genomic_DNA"/>
</dbReference>
<sequence length="271" mass="29508">MRMTKLNTTLIASMIALSTSAVASEEVHVNPSDLTQVNTFISGSTSNEGDLNVMGGIAGQYSEGNNFIGLVEHTSATKPSDDDRLAQNTRLRYFQVFDVSEGVLPQIGFSVDYMKSWKMSSTEDASLGTDLIALGAIAKIQISESISVFPNVAYVVGNAKAGVNNSEFDLKGYQFNLFGSWELDDTGSYIVVQPQFMQLDIDSKDGKSGGAKVDVLKIKTGAGMAFTDNGKWWVELSHTYTKTKGDVEHVGNKFDIIDNDNKVELAVSYYF</sequence>
<evidence type="ECO:0000313" key="2">
    <source>
        <dbReference type="EMBL" id="QDO83410.1"/>
    </source>
</evidence>
<feature type="chain" id="PRO_5046562364" description="Porin" evidence="1">
    <location>
        <begin position="24"/>
        <end position="271"/>
    </location>
</feature>
<proteinExistence type="predicted"/>
<feature type="signal peptide" evidence="1">
    <location>
        <begin position="1"/>
        <end position="23"/>
    </location>
</feature>
<keyword evidence="1" id="KW-0732">Signal</keyword>
<evidence type="ECO:0000313" key="3">
    <source>
        <dbReference type="Proteomes" id="UP000315947"/>
    </source>
</evidence>
<protein>
    <recommendedName>
        <fullName evidence="4">Porin</fullName>
    </recommendedName>
</protein>
<accession>A0ABX5WWD6</accession>